<dbReference type="SUPFAM" id="SSF52777">
    <property type="entry name" value="CoA-dependent acyltransferases"/>
    <property type="match status" value="1"/>
</dbReference>
<evidence type="ECO:0000256" key="1">
    <source>
        <dbReference type="ARBA" id="ARBA00022679"/>
    </source>
</evidence>
<reference evidence="5" key="1">
    <citation type="submission" date="2024-06" db="EMBL/GenBank/DDBJ databases">
        <authorList>
            <person name="Ryan C."/>
        </authorList>
    </citation>
    <scope>NUCLEOTIDE SEQUENCE [LARGE SCALE GENOMIC DNA]</scope>
</reference>
<dbReference type="Gene3D" id="3.30.559.10">
    <property type="entry name" value="Chloramphenicol acetyltransferase-like domain"/>
    <property type="match status" value="2"/>
</dbReference>
<dbReference type="Pfam" id="PF02458">
    <property type="entry name" value="Transferase"/>
    <property type="match status" value="1"/>
</dbReference>
<feature type="region of interest" description="Disordered" evidence="3">
    <location>
        <begin position="1"/>
        <end position="25"/>
    </location>
</feature>
<evidence type="ECO:0000313" key="5">
    <source>
        <dbReference type="Proteomes" id="UP001497457"/>
    </source>
</evidence>
<keyword evidence="5" id="KW-1185">Reference proteome</keyword>
<evidence type="ECO:0000256" key="2">
    <source>
        <dbReference type="ARBA" id="ARBA00023315"/>
    </source>
</evidence>
<evidence type="ECO:0000313" key="4">
    <source>
        <dbReference type="EMBL" id="CAL4974693.1"/>
    </source>
</evidence>
<dbReference type="InterPro" id="IPR023213">
    <property type="entry name" value="CAT-like_dom_sf"/>
</dbReference>
<accession>A0ABC9AC91</accession>
<sequence length="477" mass="49983">MATATAAAAPEQQQQPAGAGASSSSPLLRVHDTILVPPSPSPPETSLPLTFFDILWLNSPPVERLILYRVAPDADVAAIISNLKDSLHEAIRAFYPLAGRLRLTPGTSNRYELHYRPGDAVTFTVAECDDDDDADIDSLVTDEPREVAKIAKLVPPLPEGGGVLALQATLLSARRALAVGVTVHHAACDGSGSTHFLHTWAAACAGAAAGARPPPPVIDRTFLLPDPRGLYDTFSKALPSTDEMEFVKMSADQLLATFTLSTDGLRRVKDAVAGEAARRGVAPPRCSTLVATFGLVWSCYLRAKDSSGAGEGSTTVRYLLFPVDHRSRMKPPLPEKYLGNCVGPAVATAPEGEVAAAGAGGIFSACAAVASAIDEAVRGVGTPSMDAWVERILEAGAAGALSVAGSPRFRVYELDFGFGRPTKVDIVSVARTGAVAVAETRSSAGGMEVGVSLKPAGMERFQKCIEDAVAWLHNHQS</sequence>
<dbReference type="Proteomes" id="UP001497457">
    <property type="component" value="Chromosome 20rd"/>
</dbReference>
<gene>
    <name evidence="4" type="ORF">URODEC1_LOCUS52678</name>
</gene>
<keyword evidence="2" id="KW-0012">Acyltransferase</keyword>
<protein>
    <submittedName>
        <fullName evidence="4">Uncharacterized protein</fullName>
    </submittedName>
</protein>
<dbReference type="GO" id="GO:0016747">
    <property type="term" value="F:acyltransferase activity, transferring groups other than amino-acyl groups"/>
    <property type="evidence" value="ECO:0007669"/>
    <property type="project" value="UniProtKB-ARBA"/>
</dbReference>
<dbReference type="InterPro" id="IPR051504">
    <property type="entry name" value="Plant_metabolite_acyltrans"/>
</dbReference>
<organism evidence="4 5">
    <name type="scientific">Urochloa decumbens</name>
    <dbReference type="NCBI Taxonomy" id="240449"/>
    <lineage>
        <taxon>Eukaryota</taxon>
        <taxon>Viridiplantae</taxon>
        <taxon>Streptophyta</taxon>
        <taxon>Embryophyta</taxon>
        <taxon>Tracheophyta</taxon>
        <taxon>Spermatophyta</taxon>
        <taxon>Magnoliopsida</taxon>
        <taxon>Liliopsida</taxon>
        <taxon>Poales</taxon>
        <taxon>Poaceae</taxon>
        <taxon>PACMAD clade</taxon>
        <taxon>Panicoideae</taxon>
        <taxon>Panicodae</taxon>
        <taxon>Paniceae</taxon>
        <taxon>Melinidinae</taxon>
        <taxon>Urochloa</taxon>
    </lineage>
</organism>
<dbReference type="PANTHER" id="PTHR31625">
    <property type="match status" value="1"/>
</dbReference>
<dbReference type="AlphaFoldDB" id="A0ABC9AC91"/>
<name>A0ABC9AC91_9POAL</name>
<dbReference type="EMBL" id="OZ075130">
    <property type="protein sequence ID" value="CAL4974693.1"/>
    <property type="molecule type" value="Genomic_DNA"/>
</dbReference>
<reference evidence="4 5" key="2">
    <citation type="submission" date="2024-10" db="EMBL/GenBank/DDBJ databases">
        <authorList>
            <person name="Ryan C."/>
        </authorList>
    </citation>
    <scope>NUCLEOTIDE SEQUENCE [LARGE SCALE GENOMIC DNA]</scope>
</reference>
<keyword evidence="1" id="KW-0808">Transferase</keyword>
<proteinExistence type="predicted"/>
<evidence type="ECO:0000256" key="3">
    <source>
        <dbReference type="SAM" id="MobiDB-lite"/>
    </source>
</evidence>